<dbReference type="AlphaFoldDB" id="A0A811V8T7"/>
<accession>A0A811V8T7</accession>
<name>A0A811V8T7_CERCA</name>
<sequence>MAEKSCNFATTLRYSYYTLEGTPDGIHESENKLTVSTAPDVDFLGIPTPLWLSHAQLGEVNFTKNSANHIVDKAR</sequence>
<comment type="caution">
    <text evidence="1">The sequence shown here is derived from an EMBL/GenBank/DDBJ whole genome shotgun (WGS) entry which is preliminary data.</text>
</comment>
<dbReference type="Proteomes" id="UP000606786">
    <property type="component" value="Unassembled WGS sequence"/>
</dbReference>
<evidence type="ECO:0000313" key="1">
    <source>
        <dbReference type="EMBL" id="CAD7006206.1"/>
    </source>
</evidence>
<protein>
    <submittedName>
        <fullName evidence="1">(Mediterranean fruit fly) hypothetical protein</fullName>
    </submittedName>
</protein>
<evidence type="ECO:0000313" key="2">
    <source>
        <dbReference type="Proteomes" id="UP000606786"/>
    </source>
</evidence>
<proteinExistence type="predicted"/>
<keyword evidence="2" id="KW-1185">Reference proteome</keyword>
<reference evidence="1" key="1">
    <citation type="submission" date="2020-11" db="EMBL/GenBank/DDBJ databases">
        <authorList>
            <person name="Whitehead M."/>
        </authorList>
    </citation>
    <scope>NUCLEOTIDE SEQUENCE</scope>
    <source>
        <strain evidence="1">EGII</strain>
    </source>
</reference>
<organism evidence="1 2">
    <name type="scientific">Ceratitis capitata</name>
    <name type="common">Mediterranean fruit fly</name>
    <name type="synonym">Tephritis capitata</name>
    <dbReference type="NCBI Taxonomy" id="7213"/>
    <lineage>
        <taxon>Eukaryota</taxon>
        <taxon>Metazoa</taxon>
        <taxon>Ecdysozoa</taxon>
        <taxon>Arthropoda</taxon>
        <taxon>Hexapoda</taxon>
        <taxon>Insecta</taxon>
        <taxon>Pterygota</taxon>
        <taxon>Neoptera</taxon>
        <taxon>Endopterygota</taxon>
        <taxon>Diptera</taxon>
        <taxon>Brachycera</taxon>
        <taxon>Muscomorpha</taxon>
        <taxon>Tephritoidea</taxon>
        <taxon>Tephritidae</taxon>
        <taxon>Ceratitis</taxon>
        <taxon>Ceratitis</taxon>
    </lineage>
</organism>
<gene>
    <name evidence="1" type="ORF">CCAP1982_LOCUS14534</name>
</gene>
<dbReference type="EMBL" id="CAJHJT010000034">
    <property type="protein sequence ID" value="CAD7006206.1"/>
    <property type="molecule type" value="Genomic_DNA"/>
</dbReference>